<dbReference type="AlphaFoldDB" id="A0A2I0W785"/>
<organism evidence="2 3">
    <name type="scientific">Dendrobium catenatum</name>
    <dbReference type="NCBI Taxonomy" id="906689"/>
    <lineage>
        <taxon>Eukaryota</taxon>
        <taxon>Viridiplantae</taxon>
        <taxon>Streptophyta</taxon>
        <taxon>Embryophyta</taxon>
        <taxon>Tracheophyta</taxon>
        <taxon>Spermatophyta</taxon>
        <taxon>Magnoliopsida</taxon>
        <taxon>Liliopsida</taxon>
        <taxon>Asparagales</taxon>
        <taxon>Orchidaceae</taxon>
        <taxon>Epidendroideae</taxon>
        <taxon>Malaxideae</taxon>
        <taxon>Dendrobiinae</taxon>
        <taxon>Dendrobium</taxon>
    </lineage>
</organism>
<dbReference type="EMBL" id="KZ502877">
    <property type="protein sequence ID" value="PKU71524.1"/>
    <property type="molecule type" value="Genomic_DNA"/>
</dbReference>
<evidence type="ECO:0000313" key="2">
    <source>
        <dbReference type="EMBL" id="PKU71524.1"/>
    </source>
</evidence>
<feature type="compositionally biased region" description="Basic and acidic residues" evidence="1">
    <location>
        <begin position="20"/>
        <end position="36"/>
    </location>
</feature>
<protein>
    <submittedName>
        <fullName evidence="2">Uncharacterized protein</fullName>
    </submittedName>
</protein>
<sequence length="111" mass="12446">MCLEEGGIRWSPSGRGLTSPDRRNEGGAESKPENPRIAKISQSTQTKKTFSKVPCFIWQFSGKERGHKGPCDLTIDRNGGHDRCDRCYNGKVVCGKPLRSGRKRVMAWLRP</sequence>
<accession>A0A2I0W785</accession>
<keyword evidence="3" id="KW-1185">Reference proteome</keyword>
<proteinExistence type="predicted"/>
<evidence type="ECO:0000256" key="1">
    <source>
        <dbReference type="SAM" id="MobiDB-lite"/>
    </source>
</evidence>
<reference evidence="2 3" key="1">
    <citation type="journal article" date="2016" name="Sci. Rep.">
        <title>The Dendrobium catenatum Lindl. genome sequence provides insights into polysaccharide synthase, floral development and adaptive evolution.</title>
        <authorList>
            <person name="Zhang G.Q."/>
            <person name="Xu Q."/>
            <person name="Bian C."/>
            <person name="Tsai W.C."/>
            <person name="Yeh C.M."/>
            <person name="Liu K.W."/>
            <person name="Yoshida K."/>
            <person name="Zhang L.S."/>
            <person name="Chang S.B."/>
            <person name="Chen F."/>
            <person name="Shi Y."/>
            <person name="Su Y.Y."/>
            <person name="Zhang Y.Q."/>
            <person name="Chen L.J."/>
            <person name="Yin Y."/>
            <person name="Lin M."/>
            <person name="Huang H."/>
            <person name="Deng H."/>
            <person name="Wang Z.W."/>
            <person name="Zhu S.L."/>
            <person name="Zhao X."/>
            <person name="Deng C."/>
            <person name="Niu S.C."/>
            <person name="Huang J."/>
            <person name="Wang M."/>
            <person name="Liu G.H."/>
            <person name="Yang H.J."/>
            <person name="Xiao X.J."/>
            <person name="Hsiao Y.Y."/>
            <person name="Wu W.L."/>
            <person name="Chen Y.Y."/>
            <person name="Mitsuda N."/>
            <person name="Ohme-Takagi M."/>
            <person name="Luo Y.B."/>
            <person name="Van de Peer Y."/>
            <person name="Liu Z.J."/>
        </authorList>
    </citation>
    <scope>NUCLEOTIDE SEQUENCE [LARGE SCALE GENOMIC DNA]</scope>
    <source>
        <tissue evidence="2">The whole plant</tissue>
    </source>
</reference>
<feature type="region of interest" description="Disordered" evidence="1">
    <location>
        <begin position="1"/>
        <end position="45"/>
    </location>
</feature>
<evidence type="ECO:0000313" key="3">
    <source>
        <dbReference type="Proteomes" id="UP000233837"/>
    </source>
</evidence>
<gene>
    <name evidence="2" type="ORF">MA16_Dca004366</name>
</gene>
<name>A0A2I0W785_9ASPA</name>
<dbReference type="Proteomes" id="UP000233837">
    <property type="component" value="Unassembled WGS sequence"/>
</dbReference>
<reference evidence="2 3" key="2">
    <citation type="journal article" date="2017" name="Nature">
        <title>The Apostasia genome and the evolution of orchids.</title>
        <authorList>
            <person name="Zhang G.Q."/>
            <person name="Liu K.W."/>
            <person name="Li Z."/>
            <person name="Lohaus R."/>
            <person name="Hsiao Y.Y."/>
            <person name="Niu S.C."/>
            <person name="Wang J.Y."/>
            <person name="Lin Y.C."/>
            <person name="Xu Q."/>
            <person name="Chen L.J."/>
            <person name="Yoshida K."/>
            <person name="Fujiwara S."/>
            <person name="Wang Z.W."/>
            <person name="Zhang Y.Q."/>
            <person name="Mitsuda N."/>
            <person name="Wang M."/>
            <person name="Liu G.H."/>
            <person name="Pecoraro L."/>
            <person name="Huang H.X."/>
            <person name="Xiao X.J."/>
            <person name="Lin M."/>
            <person name="Wu X.Y."/>
            <person name="Wu W.L."/>
            <person name="Chen Y.Y."/>
            <person name="Chang S.B."/>
            <person name="Sakamoto S."/>
            <person name="Ohme-Takagi M."/>
            <person name="Yagi M."/>
            <person name="Zeng S.J."/>
            <person name="Shen C.Y."/>
            <person name="Yeh C.M."/>
            <person name="Luo Y.B."/>
            <person name="Tsai W.C."/>
            <person name="Van de Peer Y."/>
            <person name="Liu Z.J."/>
        </authorList>
    </citation>
    <scope>NUCLEOTIDE SEQUENCE [LARGE SCALE GENOMIC DNA]</scope>
    <source>
        <tissue evidence="2">The whole plant</tissue>
    </source>
</reference>